<evidence type="ECO:0008006" key="5">
    <source>
        <dbReference type="Google" id="ProtNLM"/>
    </source>
</evidence>
<comment type="caution">
    <text evidence="3">The sequence shown here is derived from an EMBL/GenBank/DDBJ whole genome shotgun (WGS) entry which is preliminary data.</text>
</comment>
<reference evidence="3 4" key="1">
    <citation type="submission" date="2017-09" db="EMBL/GenBank/DDBJ databases">
        <title>Depth-based differentiation of microbial function through sediment-hosted aquifers and enrichment of novel symbionts in the deep terrestrial subsurface.</title>
        <authorList>
            <person name="Probst A.J."/>
            <person name="Ladd B."/>
            <person name="Jarett J.K."/>
            <person name="Geller-Mcgrath D.E."/>
            <person name="Sieber C.M."/>
            <person name="Emerson J.B."/>
            <person name="Anantharaman K."/>
            <person name="Thomas B.C."/>
            <person name="Malmstrom R."/>
            <person name="Stieglmeier M."/>
            <person name="Klingl A."/>
            <person name="Woyke T."/>
            <person name="Ryan C.M."/>
            <person name="Banfield J.F."/>
        </authorList>
    </citation>
    <scope>NUCLEOTIDE SEQUENCE [LARGE SCALE GENOMIC DNA]</scope>
    <source>
        <strain evidence="3">CG22_combo_CG10-13_8_21_14_all_01_47_9</strain>
    </source>
</reference>
<proteinExistence type="inferred from homology"/>
<gene>
    <name evidence="3" type="ORF">COW80_00465</name>
</gene>
<protein>
    <recommendedName>
        <fullName evidence="5">Sulfolactate dehydrogenase</fullName>
    </recommendedName>
</protein>
<dbReference type="SUPFAM" id="SSF89733">
    <property type="entry name" value="L-sulfolactate dehydrogenase-like"/>
    <property type="match status" value="1"/>
</dbReference>
<dbReference type="PANTHER" id="PTHR11091:SF0">
    <property type="entry name" value="MALATE DEHYDROGENASE"/>
    <property type="match status" value="1"/>
</dbReference>
<evidence type="ECO:0000256" key="2">
    <source>
        <dbReference type="ARBA" id="ARBA00023002"/>
    </source>
</evidence>
<dbReference type="InterPro" id="IPR036111">
    <property type="entry name" value="Mal/L-sulfo/L-lacto_DH-like_sf"/>
</dbReference>
<dbReference type="Gene3D" id="1.10.1530.10">
    <property type="match status" value="1"/>
</dbReference>
<evidence type="ECO:0000313" key="3">
    <source>
        <dbReference type="EMBL" id="PIP88418.1"/>
    </source>
</evidence>
<dbReference type="InterPro" id="IPR043143">
    <property type="entry name" value="Mal/L-sulf/L-lact_DH-like_NADP"/>
</dbReference>
<name>A0A2H0E2Q5_9BACT</name>
<dbReference type="AlphaFoldDB" id="A0A2H0E2Q5"/>
<keyword evidence="2" id="KW-0560">Oxidoreductase</keyword>
<dbReference type="Proteomes" id="UP000229981">
    <property type="component" value="Unassembled WGS sequence"/>
</dbReference>
<accession>A0A2H0E2Q5</accession>
<dbReference type="EMBL" id="PCTU01000011">
    <property type="protein sequence ID" value="PIP88418.1"/>
    <property type="molecule type" value="Genomic_DNA"/>
</dbReference>
<dbReference type="InterPro" id="IPR043144">
    <property type="entry name" value="Mal/L-sulf/L-lact_DH-like_ah"/>
</dbReference>
<comment type="similarity">
    <text evidence="1">Belongs to the LDH2/MDH2 oxidoreductase family.</text>
</comment>
<dbReference type="GO" id="GO:0016491">
    <property type="term" value="F:oxidoreductase activity"/>
    <property type="evidence" value="ECO:0007669"/>
    <property type="project" value="UniProtKB-KW"/>
</dbReference>
<sequence>MTEKTKSISLDTAMTLIKTVLKKHGYNPEEIEKIEAVIFYAVLKNSTQGMSKLFSWHIEKDPLAKRPIFEKTSGVIGRFDAQRNNSMYVCSLALEPLIKMAKNEGVGVIGVYNNSSSSGALGYYTSQIAKKGLVGIMFSSADPIGGIAPKGSKQGVFGSNPLSIAIPYKNSAITLDMSTAKYTFGDLVTASINKQKLEPGYAFDSSGIMTQDPQEAMNGTVTAFDGSFKGLGLAFMIQVIAGTLVGSVYNQSDSQCDYGSLMIAIDPEKLGGVNFINEQVEKLIKVYKNSGEIGQIFIPGEKGQLTAEANKKNNSIIITEELMNKITKFIT</sequence>
<dbReference type="Pfam" id="PF02615">
    <property type="entry name" value="Ldh_2"/>
    <property type="match status" value="1"/>
</dbReference>
<evidence type="ECO:0000256" key="1">
    <source>
        <dbReference type="ARBA" id="ARBA00006056"/>
    </source>
</evidence>
<dbReference type="InterPro" id="IPR003767">
    <property type="entry name" value="Malate/L-lactate_DH-like"/>
</dbReference>
<dbReference type="PANTHER" id="PTHR11091">
    <property type="entry name" value="OXIDOREDUCTASE-RELATED"/>
    <property type="match status" value="1"/>
</dbReference>
<evidence type="ECO:0000313" key="4">
    <source>
        <dbReference type="Proteomes" id="UP000229981"/>
    </source>
</evidence>
<organism evidence="3 4">
    <name type="scientific">Candidatus Beckwithbacteria bacterium CG22_combo_CG10-13_8_21_14_all_01_47_9</name>
    <dbReference type="NCBI Taxonomy" id="1974496"/>
    <lineage>
        <taxon>Bacteria</taxon>
        <taxon>Candidatus Beckwithiibacteriota</taxon>
    </lineage>
</organism>
<dbReference type="Gene3D" id="3.30.1370.60">
    <property type="entry name" value="Hypothetical oxidoreductase yiak, domain 2"/>
    <property type="match status" value="1"/>
</dbReference>